<sequence length="1606" mass="167942">MNLQGQSPEIAHHFFDLWQDSLESQLSKMLGDHRPCHYAIDNGSGQLIWVPKHTPCWFESQSGKLIIETANGSRWLPTLHNGPAKQMQVCLTSAMAMDEPTAAVPGLSFPRRQAWQKLPPLELNLSDVSSADCCPLARVRIYTEELRALRTAVQLMVKRSEEKSMAQSSLQPASSAMEPIQEGGSEAEGSGGSPAEEATPEPPQSEADLPQAPEPHSPAKVVRAESRSASPVRGCGCFGFGSRRPSSVQAPNKAADLGPSQSLEGDPPSTPRASEKAAANRGAASTDKERAPESASAAPSGTNEDDSAMLFYHDPSLPKVELTEGQAAQSEDKNKLQERERAQDDSAMAFETPQEASSSNSAVHPALINVSSDARTAGVRPIDSHEIPTLAPEGAAGRVEDVPSLESAVRQKTATGASLPALLMSTAQAVGLGGLQGFSHSVPLALDALGHRHPEDGDATEGQFLDTARGPRGAYRDDPRGGQQAAQLNGHMSLPVRSHVWDAARMVAESRAACKEVWAPGYDHSPGLSDSEDDPSMVPRQPSVAVAKPALAPALWQESSHQFSQSPAVPTTPPPSCDNPFQRPAVPTELQIVPVRALENSAEEQPAEPILVAHPSVEFVTAAMTKLGSVDVFGQGMGNQGSMLPSQSVKLAHLVLRAKEVPGKARHGSATPGDILQMRQALGRFPETALTPNGQAVQPLLAAQPTQLAPKLLMQPALSLVDWTNVPVPQAEPPAADQQAALEPAKQRQPQSPRPEDAGNYSNSDVEIDSPFASNSLPREGQRSLPRRIIKYAGTSDIIYEDLNNPFDKHRGPPQARRNRNRGKRSSTGSKGSGSSHSKSPITAASPAQEPDVAGSPASRLSLSASASETPAQSADASPMPSPTKPSGMALHPAAAHAHASHTQGTPTPDTSTDDGESAEGAPQAMPSQDEAHAEQALLSGAAGHADEHPAHSQPAAACIMIVREETESALHTLHGDAVIPILPPPAHPGQAEAAKISAWQDASTPDSITQPGIQPAEPSVSDGVEIAQHAQPGQADKSAATGIPEAQLVHEPQQAQRQDSAVEGEMYYDALPVQASVVPLAIAAASSAVPAQASPSMQIKPHQAEAVQESHPHPEAQRQGAPQKPDIINSPHASTAVESVEQTIGAAKPGLMQRPIAAAGSMHSVGTERHVAVNLRVRQPKLVGMVGAAIAALGLSTSARQAAEGSIRLHITPLNEALPRSRVALDPDQMDATWYSSLLMSSANPAREAHQSPGVASSSNRAPAHRVKAGEDTDRADAAAARLTEAGTHPRNSVQPTSSPAQDIEAILPQQDALKGGEDVPPEKVATPDEAAAVSSAPAIDALPPASSASTAESSGVHGPTAVYQLPTASSIQELLFGPRSGTTGLKAPVHGAQPSLDAPAGTGALPSADAPPKQRLAPTQPDQAAAMITPANWAKDAAMTLKLRIESLQQHTEAASPAGRTRSAALPSSQKPRWERLDQASAAATLGGGATLARCASDAVQQAQRNRALVSELKQHLQTSGPRPSAMSSPLKRKVSSEPPTNGMGSPDERGLLYKPELQSVADRVRYIERAHSRNVPPLSALSSQPSLPHIPAASQAAALQQAA</sequence>
<feature type="region of interest" description="Disordered" evidence="1">
    <location>
        <begin position="1387"/>
        <end position="1424"/>
    </location>
</feature>
<dbReference type="EMBL" id="CAXHTA020000021">
    <property type="protein sequence ID" value="CAL5230070.1"/>
    <property type="molecule type" value="Genomic_DNA"/>
</dbReference>
<feature type="compositionally biased region" description="Basic and acidic residues" evidence="1">
    <location>
        <begin position="330"/>
        <end position="344"/>
    </location>
</feature>
<keyword evidence="3" id="KW-1185">Reference proteome</keyword>
<organism evidence="2 3">
    <name type="scientific">Coccomyxa viridis</name>
    <dbReference type="NCBI Taxonomy" id="1274662"/>
    <lineage>
        <taxon>Eukaryota</taxon>
        <taxon>Viridiplantae</taxon>
        <taxon>Chlorophyta</taxon>
        <taxon>core chlorophytes</taxon>
        <taxon>Trebouxiophyceae</taxon>
        <taxon>Trebouxiophyceae incertae sedis</taxon>
        <taxon>Coccomyxaceae</taxon>
        <taxon>Coccomyxa</taxon>
    </lineage>
</organism>
<feature type="region of interest" description="Disordered" evidence="1">
    <location>
        <begin position="1452"/>
        <end position="1476"/>
    </location>
</feature>
<feature type="compositionally biased region" description="Low complexity" evidence="1">
    <location>
        <begin position="826"/>
        <end position="840"/>
    </location>
</feature>
<feature type="region of interest" description="Disordered" evidence="1">
    <location>
        <begin position="1513"/>
        <end position="1558"/>
    </location>
</feature>
<evidence type="ECO:0000313" key="2">
    <source>
        <dbReference type="EMBL" id="CAL5230070.1"/>
    </source>
</evidence>
<feature type="region of interest" description="Disordered" evidence="1">
    <location>
        <begin position="1094"/>
        <end position="1138"/>
    </location>
</feature>
<feature type="compositionally biased region" description="Low complexity" evidence="1">
    <location>
        <begin position="890"/>
        <end position="911"/>
    </location>
</feature>
<feature type="region of interest" description="Disordered" evidence="1">
    <location>
        <begin position="164"/>
        <end position="346"/>
    </location>
</feature>
<reference evidence="2 3" key="1">
    <citation type="submission" date="2024-06" db="EMBL/GenBank/DDBJ databases">
        <authorList>
            <person name="Kraege A."/>
            <person name="Thomma B."/>
        </authorList>
    </citation>
    <scope>NUCLEOTIDE SEQUENCE [LARGE SCALE GENOMIC DNA]</scope>
</reference>
<name>A0ABP1GFH6_9CHLO</name>
<feature type="compositionally biased region" description="Polar residues" evidence="1">
    <location>
        <begin position="558"/>
        <end position="569"/>
    </location>
</feature>
<feature type="region of interest" description="Disordered" evidence="1">
    <location>
        <begin position="558"/>
        <end position="577"/>
    </location>
</feature>
<feature type="region of interest" description="Disordered" evidence="1">
    <location>
        <begin position="1576"/>
        <end position="1606"/>
    </location>
</feature>
<accession>A0ABP1GFH6</accession>
<proteinExistence type="predicted"/>
<evidence type="ECO:0000313" key="3">
    <source>
        <dbReference type="Proteomes" id="UP001497392"/>
    </source>
</evidence>
<feature type="region of interest" description="Disordered" evidence="1">
    <location>
        <begin position="1315"/>
        <end position="1336"/>
    </location>
</feature>
<feature type="region of interest" description="Disordered" evidence="1">
    <location>
        <begin position="1246"/>
        <end position="1277"/>
    </location>
</feature>
<feature type="compositionally biased region" description="Polar residues" evidence="1">
    <location>
        <begin position="1518"/>
        <end position="1530"/>
    </location>
</feature>
<feature type="compositionally biased region" description="Low complexity" evidence="1">
    <location>
        <begin position="854"/>
        <end position="868"/>
    </location>
</feature>
<gene>
    <name evidence="2" type="primary">g13524</name>
    <name evidence="2" type="ORF">VP750_LOCUS11976</name>
</gene>
<protein>
    <submittedName>
        <fullName evidence="2">G13524 protein</fullName>
    </submittedName>
</protein>
<feature type="compositionally biased region" description="Polar residues" evidence="1">
    <location>
        <begin position="165"/>
        <end position="174"/>
    </location>
</feature>
<evidence type="ECO:0000256" key="1">
    <source>
        <dbReference type="SAM" id="MobiDB-lite"/>
    </source>
</evidence>
<feature type="compositionally biased region" description="Low complexity" evidence="1">
    <location>
        <begin position="1579"/>
        <end position="1606"/>
    </location>
</feature>
<feature type="region of interest" description="Disordered" evidence="1">
    <location>
        <begin position="729"/>
        <end position="782"/>
    </location>
</feature>
<feature type="compositionally biased region" description="Low complexity" evidence="1">
    <location>
        <begin position="182"/>
        <end position="197"/>
    </location>
</feature>
<dbReference type="Proteomes" id="UP001497392">
    <property type="component" value="Unassembled WGS sequence"/>
</dbReference>
<feature type="compositionally biased region" description="Low complexity" evidence="1">
    <location>
        <begin position="729"/>
        <end position="744"/>
    </location>
</feature>
<comment type="caution">
    <text evidence="2">The sequence shown here is derived from an EMBL/GenBank/DDBJ whole genome shotgun (WGS) entry which is preliminary data.</text>
</comment>
<feature type="region of interest" description="Disordered" evidence="1">
    <location>
        <begin position="803"/>
        <end position="934"/>
    </location>
</feature>